<organism evidence="7 8">
    <name type="scientific">Obba rivulosa</name>
    <dbReference type="NCBI Taxonomy" id="1052685"/>
    <lineage>
        <taxon>Eukaryota</taxon>
        <taxon>Fungi</taxon>
        <taxon>Dikarya</taxon>
        <taxon>Basidiomycota</taxon>
        <taxon>Agaricomycotina</taxon>
        <taxon>Agaricomycetes</taxon>
        <taxon>Polyporales</taxon>
        <taxon>Gelatoporiaceae</taxon>
        <taxon>Obba</taxon>
    </lineage>
</organism>
<protein>
    <recommendedName>
        <fullName evidence="6">HIT-type domain-containing protein</fullName>
    </recommendedName>
</protein>
<dbReference type="Pfam" id="PF04438">
    <property type="entry name" value="zf-HIT"/>
    <property type="match status" value="1"/>
</dbReference>
<dbReference type="SUPFAM" id="SSF144232">
    <property type="entry name" value="HIT/MYND zinc finger-like"/>
    <property type="match status" value="1"/>
</dbReference>
<dbReference type="InterPro" id="IPR051639">
    <property type="entry name" value="BCD1"/>
</dbReference>
<feature type="compositionally biased region" description="Basic and acidic residues" evidence="5">
    <location>
        <begin position="50"/>
        <end position="63"/>
    </location>
</feature>
<dbReference type="PANTHER" id="PTHR13483:SF11">
    <property type="entry name" value="ZINC FINGER HIT DOMAIN-CONTAINING PROTEIN 3"/>
    <property type="match status" value="1"/>
</dbReference>
<keyword evidence="1" id="KW-0479">Metal-binding</keyword>
<keyword evidence="3" id="KW-0862">Zinc</keyword>
<keyword evidence="8" id="KW-1185">Reference proteome</keyword>
<dbReference type="CDD" id="cd23024">
    <property type="entry name" value="zf-HIT_ZNHIT2-3"/>
    <property type="match status" value="1"/>
</dbReference>
<evidence type="ECO:0000313" key="7">
    <source>
        <dbReference type="EMBL" id="OCH88637.1"/>
    </source>
</evidence>
<dbReference type="InterPro" id="IPR007529">
    <property type="entry name" value="Znf_HIT"/>
</dbReference>
<dbReference type="GO" id="GO:0000492">
    <property type="term" value="P:box C/D snoRNP assembly"/>
    <property type="evidence" value="ECO:0007669"/>
    <property type="project" value="TreeGrafter"/>
</dbReference>
<evidence type="ECO:0000256" key="4">
    <source>
        <dbReference type="PROSITE-ProRule" id="PRU00453"/>
    </source>
</evidence>
<evidence type="ECO:0000256" key="1">
    <source>
        <dbReference type="ARBA" id="ARBA00022723"/>
    </source>
</evidence>
<evidence type="ECO:0000313" key="8">
    <source>
        <dbReference type="Proteomes" id="UP000250043"/>
    </source>
</evidence>
<evidence type="ECO:0000256" key="2">
    <source>
        <dbReference type="ARBA" id="ARBA00022771"/>
    </source>
</evidence>
<evidence type="ECO:0000256" key="5">
    <source>
        <dbReference type="SAM" id="MobiDB-lite"/>
    </source>
</evidence>
<dbReference type="PROSITE" id="PS51083">
    <property type="entry name" value="ZF_HIT"/>
    <property type="match status" value="1"/>
</dbReference>
<accession>A0A8E2AV20</accession>
<feature type="region of interest" description="Disordered" evidence="5">
    <location>
        <begin position="42"/>
        <end position="81"/>
    </location>
</feature>
<dbReference type="EMBL" id="KV722447">
    <property type="protein sequence ID" value="OCH88637.1"/>
    <property type="molecule type" value="Genomic_DNA"/>
</dbReference>
<dbReference type="AlphaFoldDB" id="A0A8E2AV20"/>
<dbReference type="Proteomes" id="UP000250043">
    <property type="component" value="Unassembled WGS sequence"/>
</dbReference>
<dbReference type="GO" id="GO:0070761">
    <property type="term" value="C:pre-snoRNP complex"/>
    <property type="evidence" value="ECO:0007669"/>
    <property type="project" value="TreeGrafter"/>
</dbReference>
<dbReference type="OrthoDB" id="18412at2759"/>
<gene>
    <name evidence="7" type="ORF">OBBRIDRAFT_734064</name>
</gene>
<keyword evidence="2 4" id="KW-0863">Zinc-finger</keyword>
<evidence type="ECO:0000259" key="6">
    <source>
        <dbReference type="PROSITE" id="PS51083"/>
    </source>
</evidence>
<dbReference type="GO" id="GO:0008270">
    <property type="term" value="F:zinc ion binding"/>
    <property type="evidence" value="ECO:0007669"/>
    <property type="project" value="UniProtKB-UniRule"/>
</dbReference>
<dbReference type="Gene3D" id="3.30.60.190">
    <property type="match status" value="1"/>
</dbReference>
<name>A0A8E2AV20_9APHY</name>
<proteinExistence type="predicted"/>
<dbReference type="PANTHER" id="PTHR13483">
    <property type="entry name" value="BOX C_D SNORNA PROTEIN 1-RELATED"/>
    <property type="match status" value="1"/>
</dbReference>
<sequence>MPPQKRAPCQVCREKESKYTCAKCMVLYCSIDCFKAHKGERQARPSSAVHLHDKAQRLTDPTRENTAAPPLPEDTRSITPPPVLRPLTSLNWPYAPEESAFPDPLKRDDPKPLQLHQYEAVATSPAVRRILAAHPRLKDILRRIDARRGPEREDALQRALGITHVPAALHAPQLDRGLLELGAQSEEDTRALRELAEAVEGAVRGGKEGALGLDWGD</sequence>
<dbReference type="GO" id="GO:0000463">
    <property type="term" value="P:maturation of LSU-rRNA from tricistronic rRNA transcript (SSU-rRNA, 5.8S rRNA, LSU-rRNA)"/>
    <property type="evidence" value="ECO:0007669"/>
    <property type="project" value="TreeGrafter"/>
</dbReference>
<evidence type="ECO:0000256" key="3">
    <source>
        <dbReference type="ARBA" id="ARBA00022833"/>
    </source>
</evidence>
<feature type="domain" description="HIT-type" evidence="6">
    <location>
        <begin position="9"/>
        <end position="43"/>
    </location>
</feature>
<reference evidence="7 8" key="1">
    <citation type="submission" date="2016-07" db="EMBL/GenBank/DDBJ databases">
        <title>Draft genome of the white-rot fungus Obba rivulosa 3A-2.</title>
        <authorList>
            <consortium name="DOE Joint Genome Institute"/>
            <person name="Miettinen O."/>
            <person name="Riley R."/>
            <person name="Acob R."/>
            <person name="Barry K."/>
            <person name="Cullen D."/>
            <person name="De Vries R."/>
            <person name="Hainaut M."/>
            <person name="Hatakka A."/>
            <person name="Henrissat B."/>
            <person name="Hilden K."/>
            <person name="Kuo R."/>
            <person name="Labutti K."/>
            <person name="Lipzen A."/>
            <person name="Makela M.R."/>
            <person name="Sandor L."/>
            <person name="Spatafora J.W."/>
            <person name="Grigoriev I.V."/>
            <person name="Hibbett D.S."/>
        </authorList>
    </citation>
    <scope>NUCLEOTIDE SEQUENCE [LARGE SCALE GENOMIC DNA]</scope>
    <source>
        <strain evidence="7 8">3A-2</strain>
    </source>
</reference>
<dbReference type="GO" id="GO:0005634">
    <property type="term" value="C:nucleus"/>
    <property type="evidence" value="ECO:0007669"/>
    <property type="project" value="TreeGrafter"/>
</dbReference>
<dbReference type="GO" id="GO:0048254">
    <property type="term" value="P:snoRNA localization"/>
    <property type="evidence" value="ECO:0007669"/>
    <property type="project" value="TreeGrafter"/>
</dbReference>